<feature type="region of interest" description="Disordered" evidence="9">
    <location>
        <begin position="409"/>
        <end position="442"/>
    </location>
</feature>
<sequence>MASIASIASPGSALPEVLHEVYTASNPPPIRHVRELGRGGFSIVDAVEVTRGRHSGHVMARKVVRLPRLASKHRSMLRSVLEEVQIMHRIKHVHVVTVAFTYEELDAKSRAIAFGILMPTVAEQSLAEFLEEQESDLQDYRDRELESEAAQLLGQTRKRMSEWYVCLAQALAYLHQERIRHRDIKPANILIKNNAVFLTDFGLSKYFEDHLTTMTYGVTEKTQMYCAPEVAASESRGRPSDVWSLGCVFLEMTTIYAGASISEFESTRGPVGQRAYHLYPAAILSWIYELQTNHPWLRANLIPWCLFMLNPVASKRITAKTLADVTRYWRLLSLGRSGSYCSCMPSGTVDWNLVSAQAAFLWRNCSSFSITESVSWDDMESFESLQKLAAFHDQQNLEPANYFLEPPQARSVDDEDVEDASPALPPSSLSPSQDDASLPRPGQDRWAQIKENAKNGAEDLWVEHEARAQIDAADNYESNGVETIESRVARIKARVAELSGNMGEDEWPPLPAVKSSKNPIWKARSPREDT</sequence>
<dbReference type="PANTHER" id="PTHR43671:SF98">
    <property type="entry name" value="SERINE_THREONINE-PROTEIN KINASE NEK11"/>
    <property type="match status" value="1"/>
</dbReference>
<evidence type="ECO:0000256" key="3">
    <source>
        <dbReference type="ARBA" id="ARBA00022679"/>
    </source>
</evidence>
<evidence type="ECO:0000256" key="6">
    <source>
        <dbReference type="ARBA" id="ARBA00022840"/>
    </source>
</evidence>
<dbReference type="GO" id="GO:0005634">
    <property type="term" value="C:nucleus"/>
    <property type="evidence" value="ECO:0007669"/>
    <property type="project" value="TreeGrafter"/>
</dbReference>
<evidence type="ECO:0000259" key="10">
    <source>
        <dbReference type="PROSITE" id="PS50011"/>
    </source>
</evidence>
<keyword evidence="3" id="KW-0808">Transferase</keyword>
<dbReference type="InterPro" id="IPR000719">
    <property type="entry name" value="Prot_kinase_dom"/>
</dbReference>
<evidence type="ECO:0000313" key="12">
    <source>
        <dbReference type="Proteomes" id="UP000799750"/>
    </source>
</evidence>
<dbReference type="Gene3D" id="1.10.510.10">
    <property type="entry name" value="Transferase(Phosphotransferase) domain 1"/>
    <property type="match status" value="1"/>
</dbReference>
<dbReference type="EC" id="2.7.11.1" evidence="1"/>
<evidence type="ECO:0000256" key="9">
    <source>
        <dbReference type="SAM" id="MobiDB-lite"/>
    </source>
</evidence>
<dbReference type="EMBL" id="MU004189">
    <property type="protein sequence ID" value="KAF2495322.1"/>
    <property type="molecule type" value="Genomic_DNA"/>
</dbReference>
<evidence type="ECO:0000256" key="2">
    <source>
        <dbReference type="ARBA" id="ARBA00022527"/>
    </source>
</evidence>
<dbReference type="GO" id="GO:0005524">
    <property type="term" value="F:ATP binding"/>
    <property type="evidence" value="ECO:0007669"/>
    <property type="project" value="UniProtKB-KW"/>
</dbReference>
<evidence type="ECO:0000256" key="4">
    <source>
        <dbReference type="ARBA" id="ARBA00022741"/>
    </source>
</evidence>
<dbReference type="Gene3D" id="3.30.200.20">
    <property type="entry name" value="Phosphorylase Kinase, domain 1"/>
    <property type="match status" value="1"/>
</dbReference>
<gene>
    <name evidence="11" type="ORF">BU16DRAFT_386567</name>
</gene>
<dbReference type="AlphaFoldDB" id="A0A6A6QT68"/>
<dbReference type="CDD" id="cd00180">
    <property type="entry name" value="PKc"/>
    <property type="match status" value="1"/>
</dbReference>
<accession>A0A6A6QT68</accession>
<dbReference type="PROSITE" id="PS50011">
    <property type="entry name" value="PROTEIN_KINASE_DOM"/>
    <property type="match status" value="1"/>
</dbReference>
<name>A0A6A6QT68_9PEZI</name>
<dbReference type="Proteomes" id="UP000799750">
    <property type="component" value="Unassembled WGS sequence"/>
</dbReference>
<evidence type="ECO:0000256" key="8">
    <source>
        <dbReference type="ARBA" id="ARBA00048679"/>
    </source>
</evidence>
<keyword evidence="6" id="KW-0067">ATP-binding</keyword>
<keyword evidence="12" id="KW-1185">Reference proteome</keyword>
<keyword evidence="5 11" id="KW-0418">Kinase</keyword>
<reference evidence="11" key="1">
    <citation type="journal article" date="2020" name="Stud. Mycol.">
        <title>101 Dothideomycetes genomes: a test case for predicting lifestyles and emergence of pathogens.</title>
        <authorList>
            <person name="Haridas S."/>
            <person name="Albert R."/>
            <person name="Binder M."/>
            <person name="Bloem J."/>
            <person name="Labutti K."/>
            <person name="Salamov A."/>
            <person name="Andreopoulos B."/>
            <person name="Baker S."/>
            <person name="Barry K."/>
            <person name="Bills G."/>
            <person name="Bluhm B."/>
            <person name="Cannon C."/>
            <person name="Castanera R."/>
            <person name="Culley D."/>
            <person name="Daum C."/>
            <person name="Ezra D."/>
            <person name="Gonzalez J."/>
            <person name="Henrissat B."/>
            <person name="Kuo A."/>
            <person name="Liang C."/>
            <person name="Lipzen A."/>
            <person name="Lutzoni F."/>
            <person name="Magnuson J."/>
            <person name="Mondo S."/>
            <person name="Nolan M."/>
            <person name="Ohm R."/>
            <person name="Pangilinan J."/>
            <person name="Park H.-J."/>
            <person name="Ramirez L."/>
            <person name="Alfaro M."/>
            <person name="Sun H."/>
            <person name="Tritt A."/>
            <person name="Yoshinaga Y."/>
            <person name="Zwiers L.-H."/>
            <person name="Turgeon B."/>
            <person name="Goodwin S."/>
            <person name="Spatafora J."/>
            <person name="Crous P."/>
            <person name="Grigoriev I."/>
        </authorList>
    </citation>
    <scope>NUCLEOTIDE SEQUENCE</scope>
    <source>
        <strain evidence="11">CBS 269.34</strain>
    </source>
</reference>
<proteinExistence type="predicted"/>
<dbReference type="PROSITE" id="PS00108">
    <property type="entry name" value="PROTEIN_KINASE_ST"/>
    <property type="match status" value="1"/>
</dbReference>
<organism evidence="11 12">
    <name type="scientific">Lophium mytilinum</name>
    <dbReference type="NCBI Taxonomy" id="390894"/>
    <lineage>
        <taxon>Eukaryota</taxon>
        <taxon>Fungi</taxon>
        <taxon>Dikarya</taxon>
        <taxon>Ascomycota</taxon>
        <taxon>Pezizomycotina</taxon>
        <taxon>Dothideomycetes</taxon>
        <taxon>Pleosporomycetidae</taxon>
        <taxon>Mytilinidiales</taxon>
        <taxon>Mytilinidiaceae</taxon>
        <taxon>Lophium</taxon>
    </lineage>
</organism>
<dbReference type="OrthoDB" id="4062651at2759"/>
<evidence type="ECO:0000256" key="1">
    <source>
        <dbReference type="ARBA" id="ARBA00012513"/>
    </source>
</evidence>
<dbReference type="SUPFAM" id="SSF56112">
    <property type="entry name" value="Protein kinase-like (PK-like)"/>
    <property type="match status" value="1"/>
</dbReference>
<dbReference type="InterPro" id="IPR008271">
    <property type="entry name" value="Ser/Thr_kinase_AS"/>
</dbReference>
<dbReference type="SMART" id="SM00220">
    <property type="entry name" value="S_TKc"/>
    <property type="match status" value="1"/>
</dbReference>
<evidence type="ECO:0000256" key="5">
    <source>
        <dbReference type="ARBA" id="ARBA00022777"/>
    </source>
</evidence>
<dbReference type="InterPro" id="IPR050660">
    <property type="entry name" value="NEK_Ser/Thr_kinase"/>
</dbReference>
<comment type="catalytic activity">
    <reaction evidence="8">
        <text>L-seryl-[protein] + ATP = O-phospho-L-seryl-[protein] + ADP + H(+)</text>
        <dbReference type="Rhea" id="RHEA:17989"/>
        <dbReference type="Rhea" id="RHEA-COMP:9863"/>
        <dbReference type="Rhea" id="RHEA-COMP:11604"/>
        <dbReference type="ChEBI" id="CHEBI:15378"/>
        <dbReference type="ChEBI" id="CHEBI:29999"/>
        <dbReference type="ChEBI" id="CHEBI:30616"/>
        <dbReference type="ChEBI" id="CHEBI:83421"/>
        <dbReference type="ChEBI" id="CHEBI:456216"/>
        <dbReference type="EC" id="2.7.11.1"/>
    </reaction>
</comment>
<dbReference type="GO" id="GO:0004674">
    <property type="term" value="F:protein serine/threonine kinase activity"/>
    <property type="evidence" value="ECO:0007669"/>
    <property type="project" value="UniProtKB-KW"/>
</dbReference>
<feature type="compositionally biased region" description="Low complexity" evidence="9">
    <location>
        <begin position="420"/>
        <end position="439"/>
    </location>
</feature>
<evidence type="ECO:0000313" key="11">
    <source>
        <dbReference type="EMBL" id="KAF2495322.1"/>
    </source>
</evidence>
<feature type="domain" description="Protein kinase" evidence="10">
    <location>
        <begin position="30"/>
        <end position="329"/>
    </location>
</feature>
<evidence type="ECO:0000256" key="7">
    <source>
        <dbReference type="ARBA" id="ARBA00047899"/>
    </source>
</evidence>
<comment type="catalytic activity">
    <reaction evidence="7">
        <text>L-threonyl-[protein] + ATP = O-phospho-L-threonyl-[protein] + ADP + H(+)</text>
        <dbReference type="Rhea" id="RHEA:46608"/>
        <dbReference type="Rhea" id="RHEA-COMP:11060"/>
        <dbReference type="Rhea" id="RHEA-COMP:11605"/>
        <dbReference type="ChEBI" id="CHEBI:15378"/>
        <dbReference type="ChEBI" id="CHEBI:30013"/>
        <dbReference type="ChEBI" id="CHEBI:30616"/>
        <dbReference type="ChEBI" id="CHEBI:61977"/>
        <dbReference type="ChEBI" id="CHEBI:456216"/>
        <dbReference type="EC" id="2.7.11.1"/>
    </reaction>
</comment>
<dbReference type="InterPro" id="IPR011009">
    <property type="entry name" value="Kinase-like_dom_sf"/>
</dbReference>
<dbReference type="PANTHER" id="PTHR43671">
    <property type="entry name" value="SERINE/THREONINE-PROTEIN KINASE NEK"/>
    <property type="match status" value="1"/>
</dbReference>
<keyword evidence="4" id="KW-0547">Nucleotide-binding</keyword>
<protein>
    <recommendedName>
        <fullName evidence="1">non-specific serine/threonine protein kinase</fullName>
        <ecNumber evidence="1">2.7.11.1</ecNumber>
    </recommendedName>
</protein>
<keyword evidence="2" id="KW-0723">Serine/threonine-protein kinase</keyword>
<feature type="region of interest" description="Disordered" evidence="9">
    <location>
        <begin position="501"/>
        <end position="530"/>
    </location>
</feature>
<dbReference type="Pfam" id="PF00069">
    <property type="entry name" value="Pkinase"/>
    <property type="match status" value="1"/>
</dbReference>